<organism evidence="1 2">
    <name type="scientific">Pristionchus pacificus</name>
    <name type="common">Parasitic nematode worm</name>
    <dbReference type="NCBI Taxonomy" id="54126"/>
    <lineage>
        <taxon>Eukaryota</taxon>
        <taxon>Metazoa</taxon>
        <taxon>Ecdysozoa</taxon>
        <taxon>Nematoda</taxon>
        <taxon>Chromadorea</taxon>
        <taxon>Rhabditida</taxon>
        <taxon>Rhabditina</taxon>
        <taxon>Diplogasteromorpha</taxon>
        <taxon>Diplogasteroidea</taxon>
        <taxon>Neodiplogasteridae</taxon>
        <taxon>Pristionchus</taxon>
    </lineage>
</organism>
<name>A0A2A6C439_PRIPA</name>
<dbReference type="PANTHER" id="PTHR45830">
    <property type="entry name" value="SERPENTINE RECEPTOR, CLASS I"/>
    <property type="match status" value="1"/>
</dbReference>
<keyword evidence="2" id="KW-1185">Reference proteome</keyword>
<protein>
    <submittedName>
        <fullName evidence="1">Uncharacterized protein</fullName>
    </submittedName>
</protein>
<dbReference type="EnsemblMetazoa" id="PPA40671.1">
    <property type="protein sequence ID" value="PPA40671.1"/>
    <property type="gene ID" value="WBGene00279040"/>
</dbReference>
<dbReference type="PANTHER" id="PTHR45830:SF15">
    <property type="entry name" value="SERPENTINE RECEPTOR, CLASS I"/>
    <property type="match status" value="1"/>
</dbReference>
<evidence type="ECO:0000313" key="1">
    <source>
        <dbReference type="EnsemblMetazoa" id="PPA40671.1"/>
    </source>
</evidence>
<reference evidence="2" key="1">
    <citation type="journal article" date="2008" name="Nat. Genet.">
        <title>The Pristionchus pacificus genome provides a unique perspective on nematode lifestyle and parasitism.</title>
        <authorList>
            <person name="Dieterich C."/>
            <person name="Clifton S.W."/>
            <person name="Schuster L.N."/>
            <person name="Chinwalla A."/>
            <person name="Delehaunty K."/>
            <person name="Dinkelacker I."/>
            <person name="Fulton L."/>
            <person name="Fulton R."/>
            <person name="Godfrey J."/>
            <person name="Minx P."/>
            <person name="Mitreva M."/>
            <person name="Roeseler W."/>
            <person name="Tian H."/>
            <person name="Witte H."/>
            <person name="Yang S.P."/>
            <person name="Wilson R.K."/>
            <person name="Sommer R.J."/>
        </authorList>
    </citation>
    <scope>NUCLEOTIDE SEQUENCE [LARGE SCALE GENOMIC DNA]</scope>
    <source>
        <strain evidence="2">PS312</strain>
    </source>
</reference>
<evidence type="ECO:0000313" key="2">
    <source>
        <dbReference type="Proteomes" id="UP000005239"/>
    </source>
</evidence>
<dbReference type="AlphaFoldDB" id="A0A2A6C439"/>
<accession>A0A2A6C439</accession>
<reference evidence="1" key="2">
    <citation type="submission" date="2022-06" db="UniProtKB">
        <authorList>
            <consortium name="EnsemblMetazoa"/>
        </authorList>
    </citation>
    <scope>IDENTIFICATION</scope>
    <source>
        <strain evidence="1">PS312</strain>
    </source>
</reference>
<proteinExistence type="predicted"/>
<accession>A0A8R1UU76</accession>
<sequence>MEYLSTRFILFTLHSTLMALTVIAWGAAELAWLGDDRSGIVFMFGPQGEEPHYFDRATRRMVQVFAAQLAVAGLNHFMPMLSMFSFMVIDGSWIPDLILAFPLRFMAVTFFNTKSYVFGIFLLFKNPNFRKILKNKSKRLMGRHVEETKVRSTVEITKAHGKEYLRFGFEWDAVYFIDILMMPLIGSLTLHPIVLYLMVFEQRSMQWEIRIGYFFSYAYITCLLLALVLDEWLFCCAIPVYPLIPFAAVYCKGYNLLSVSIVNCPFDFLLVKLHQMFVPSGSPMKLSVSVQIAMSVIQEPELDFFRALGGTNIMFGTPGAPQHFAWGQRGRWIACRSIDSYAMRIVLITNSVSFVVLSDIFFGTLSEGNISTLSLKEHKRPRVACFNSSVLASSTLDLSSQCFGSWYSIFAGFPRFCLLTSIPEAMSTCNSTLRYGFEFDCDYLVSIALTWVLLTHFDQFWYHRLLKYMPFVGSLTLHPLVFYLLIFEQRSMLSEIRLSYFFFYLTLVIDEWVFCFALRIYPLIPYAALYCEGPLCVANEQWIMVSADSEYDVIRSYTITGSPMFLDHNWQLAVRLSHCENAPDIRPSRKHTEVIETVNFICLLVSSANEYDHINLLNMINHCFTFSSCAELLSNWKLCVDHFSALSFLGIFHSLLMALNIIAFGVYGKDCDNREYLIEEPELLWLRDRDGRIFMFGPPTAPQHFGKALAVLAITLCFIAPLTSFFTGDAMRRVWKTKTVSSYFKLSHFAMRFCLTELWCPSSHIICTTNNCSFKLTISVGTQAMSRTMFEVLLIQLSLGGVNFVGPLLVMFSFMVVDISWLPESFLAFYARFLNTFVLTTRIYVFGIYFILKNPRYRNRLIRKAKNIVGRGNEETTVEMTTKLNWT</sequence>
<dbReference type="Proteomes" id="UP000005239">
    <property type="component" value="Unassembled WGS sequence"/>
</dbReference>
<gene>
    <name evidence="1" type="primary">WBGene00279040</name>
</gene>